<accession>A0A0F9RC50</accession>
<proteinExistence type="predicted"/>
<protein>
    <submittedName>
        <fullName evidence="1">Uncharacterized protein</fullName>
    </submittedName>
</protein>
<dbReference type="AlphaFoldDB" id="A0A0F9RC50"/>
<dbReference type="EMBL" id="LAZR01003779">
    <property type="protein sequence ID" value="KKN14818.1"/>
    <property type="molecule type" value="Genomic_DNA"/>
</dbReference>
<evidence type="ECO:0000313" key="1">
    <source>
        <dbReference type="EMBL" id="KKN14818.1"/>
    </source>
</evidence>
<name>A0A0F9RC50_9ZZZZ</name>
<organism evidence="1">
    <name type="scientific">marine sediment metagenome</name>
    <dbReference type="NCBI Taxonomy" id="412755"/>
    <lineage>
        <taxon>unclassified sequences</taxon>
        <taxon>metagenomes</taxon>
        <taxon>ecological metagenomes</taxon>
    </lineage>
</organism>
<sequence>MERYHLKDLLAFIKGAKDYGSTDSFILSQIEHDLIGLYEGNPNKTGFLPKTTGYALHGALKDAENL</sequence>
<gene>
    <name evidence="1" type="ORF">LCGC14_0992270</name>
</gene>
<comment type="caution">
    <text evidence="1">The sequence shown here is derived from an EMBL/GenBank/DDBJ whole genome shotgun (WGS) entry which is preliminary data.</text>
</comment>
<reference evidence="1" key="1">
    <citation type="journal article" date="2015" name="Nature">
        <title>Complex archaea that bridge the gap between prokaryotes and eukaryotes.</title>
        <authorList>
            <person name="Spang A."/>
            <person name="Saw J.H."/>
            <person name="Jorgensen S.L."/>
            <person name="Zaremba-Niedzwiedzka K."/>
            <person name="Martijn J."/>
            <person name="Lind A.E."/>
            <person name="van Eijk R."/>
            <person name="Schleper C."/>
            <person name="Guy L."/>
            <person name="Ettema T.J."/>
        </authorList>
    </citation>
    <scope>NUCLEOTIDE SEQUENCE</scope>
</reference>